<dbReference type="EMBL" id="PDCR01000011">
    <property type="protein sequence ID" value="PEG54663.1"/>
    <property type="molecule type" value="Genomic_DNA"/>
</dbReference>
<evidence type="ECO:0000313" key="3">
    <source>
        <dbReference type="Proteomes" id="UP000191039"/>
    </source>
</evidence>
<proteinExistence type="predicted"/>
<dbReference type="OrthoDB" id="4371734at2"/>
<evidence type="ECO:0000313" key="4">
    <source>
        <dbReference type="Proteomes" id="UP000220340"/>
    </source>
</evidence>
<dbReference type="Proteomes" id="UP000191039">
    <property type="component" value="Unassembled WGS sequence"/>
</dbReference>
<reference evidence="2 4" key="2">
    <citation type="submission" date="2017-10" db="EMBL/GenBank/DDBJ databases">
        <title>The new phylogeny of genus Mycobacterium.</title>
        <authorList>
            <person name="Tortoli E."/>
            <person name="Trovato A."/>
            <person name="Cirillo D.M."/>
        </authorList>
    </citation>
    <scope>NUCLEOTIDE SEQUENCE [LARGE SCALE GENOMIC DNA]</scope>
    <source>
        <strain evidence="2 4">IP141170001</strain>
    </source>
</reference>
<dbReference type="Proteomes" id="UP000220340">
    <property type="component" value="Unassembled WGS sequence"/>
</dbReference>
<name>A0A1Q4HFL3_9MYCO</name>
<keyword evidence="4" id="KW-1185">Reference proteome</keyword>
<dbReference type="AlphaFoldDB" id="A0A1Q4HFL3"/>
<organism evidence="1 3">
    <name type="scientific">Mycolicibacterium diernhoferi</name>
    <dbReference type="NCBI Taxonomy" id="1801"/>
    <lineage>
        <taxon>Bacteria</taxon>
        <taxon>Bacillati</taxon>
        <taxon>Actinomycetota</taxon>
        <taxon>Actinomycetes</taxon>
        <taxon>Mycobacteriales</taxon>
        <taxon>Mycobacteriaceae</taxon>
        <taxon>Mycolicibacterium</taxon>
    </lineage>
</organism>
<accession>A0A1Q4HFL3</accession>
<sequence length="191" mass="20687">MGDWTVRYERLGGPDPAIVDSINAVIDAEARGQVATYEPSATKTQPWTLDVNGTLSFREITVSALFVGEYDTDMPNMPIHTVGTRVFDKRSGILISWDNLFVDKSAGLARISELTKAILPTVYAPPRRPGVWQFGSEIAPVDANFRFWIPTAGGIELHFPDGQFGRGAAVITVPWAGVADLIAPVFGPITG</sequence>
<protein>
    <submittedName>
        <fullName evidence="2">DUF3298 domain-containing protein</fullName>
    </submittedName>
</protein>
<gene>
    <name evidence="1" type="ORF">BV510_08570</name>
    <name evidence="2" type="ORF">CRI78_10260</name>
</gene>
<reference evidence="1 3" key="1">
    <citation type="submission" date="2016-09" db="EMBL/GenBank/DDBJ databases">
        <title>genome sequences of unsequenced Mycobacteria.</title>
        <authorList>
            <person name="Greninger A.L."/>
            <person name="Jerome K.R."/>
            <person name="Mcnair B."/>
            <person name="Wallis C."/>
            <person name="Fang F."/>
        </authorList>
    </citation>
    <scope>NUCLEOTIDE SEQUENCE [LARGE SCALE GENOMIC DNA]</scope>
    <source>
        <strain evidence="1 3">BM1</strain>
    </source>
</reference>
<dbReference type="EMBL" id="MIJD01000065">
    <property type="protein sequence ID" value="OPE54779.1"/>
    <property type="molecule type" value="Genomic_DNA"/>
</dbReference>
<evidence type="ECO:0000313" key="2">
    <source>
        <dbReference type="EMBL" id="PEG54663.1"/>
    </source>
</evidence>
<dbReference type="STRING" id="1801.BRW64_11780"/>
<evidence type="ECO:0000313" key="1">
    <source>
        <dbReference type="EMBL" id="OPE54779.1"/>
    </source>
</evidence>
<comment type="caution">
    <text evidence="1">The sequence shown here is derived from an EMBL/GenBank/DDBJ whole genome shotgun (WGS) entry which is preliminary data.</text>
</comment>